<feature type="region of interest" description="Disordered" evidence="6">
    <location>
        <begin position="139"/>
        <end position="206"/>
    </location>
</feature>
<dbReference type="Gene3D" id="2.60.40.10">
    <property type="entry name" value="Immunoglobulins"/>
    <property type="match status" value="1"/>
</dbReference>
<dbReference type="InParanoid" id="E4WYZ2"/>
<sequence>MSAKREQPLVLSPSDKLSFRPPFDTVSTSKITLKNPTDKMISYKIKTTAPKRYCVRPNFGFVRPSGEEEIVVMLQPGPTNEKHKFQVQSIIVPMDFADKPKEDQMKDWSNKEYLPSADTKLACVFVELEETTSIVSEDDAGIVTANEQTPEKNELKKEPVKQEFVEKKVEEEKVHQHQQQLPAPEKSPAKAVRTSSTSSSNPRDAEEIKRLRAALEEANNKIRALSSTAPDPSDEENQARQKQIIIYIFIAFMIGFFIGCVL</sequence>
<proteinExistence type="inferred from homology"/>
<dbReference type="InterPro" id="IPR000535">
    <property type="entry name" value="MSP_dom"/>
</dbReference>
<dbReference type="EMBL" id="FN654322">
    <property type="protein sequence ID" value="CBY31925.1"/>
    <property type="molecule type" value="Genomic_DNA"/>
</dbReference>
<organism evidence="9">
    <name type="scientific">Oikopleura dioica</name>
    <name type="common">Tunicate</name>
    <dbReference type="NCBI Taxonomy" id="34765"/>
    <lineage>
        <taxon>Eukaryota</taxon>
        <taxon>Metazoa</taxon>
        <taxon>Chordata</taxon>
        <taxon>Tunicata</taxon>
        <taxon>Appendicularia</taxon>
        <taxon>Copelata</taxon>
        <taxon>Oikopleuridae</taxon>
        <taxon>Oikopleura</taxon>
    </lineage>
</organism>
<evidence type="ECO:0000256" key="5">
    <source>
        <dbReference type="ARBA" id="ARBA00023136"/>
    </source>
</evidence>
<evidence type="ECO:0000256" key="7">
    <source>
        <dbReference type="SAM" id="Phobius"/>
    </source>
</evidence>
<dbReference type="InterPro" id="IPR016763">
    <property type="entry name" value="VAP"/>
</dbReference>
<dbReference type="Proteomes" id="UP000001307">
    <property type="component" value="Unassembled WGS sequence"/>
</dbReference>
<evidence type="ECO:0000259" key="8">
    <source>
        <dbReference type="PROSITE" id="PS50202"/>
    </source>
</evidence>
<dbReference type="GO" id="GO:0005886">
    <property type="term" value="C:plasma membrane"/>
    <property type="evidence" value="ECO:0007669"/>
    <property type="project" value="TreeGrafter"/>
</dbReference>
<comment type="similarity">
    <text evidence="2">Belongs to the VAMP-associated protein (VAP) (TC 9.B.17) family.</text>
</comment>
<gene>
    <name evidence="9" type="ORF">GSOID_T00013686001</name>
    <name evidence="10" type="ORF">GSOID_T00029146001</name>
</gene>
<dbReference type="Pfam" id="PF00635">
    <property type="entry name" value="Motile_Sperm"/>
    <property type="match status" value="1"/>
</dbReference>
<evidence type="ECO:0000256" key="2">
    <source>
        <dbReference type="ARBA" id="ARBA00008932"/>
    </source>
</evidence>
<dbReference type="InterPro" id="IPR013783">
    <property type="entry name" value="Ig-like_fold"/>
</dbReference>
<dbReference type="SUPFAM" id="SSF49354">
    <property type="entry name" value="PapD-like"/>
    <property type="match status" value="1"/>
</dbReference>
<dbReference type="GO" id="GO:0061817">
    <property type="term" value="P:endoplasmic reticulum-plasma membrane tethering"/>
    <property type="evidence" value="ECO:0007669"/>
    <property type="project" value="TreeGrafter"/>
</dbReference>
<accession>E4WYZ2</accession>
<dbReference type="Proteomes" id="UP000011014">
    <property type="component" value="Unassembled WGS sequence"/>
</dbReference>
<dbReference type="PROSITE" id="PS50202">
    <property type="entry name" value="MSP"/>
    <property type="match status" value="1"/>
</dbReference>
<dbReference type="OrthoDB" id="264603at2759"/>
<keyword evidence="5 7" id="KW-0472">Membrane</keyword>
<name>E4WYZ2_OIKDI</name>
<feature type="transmembrane region" description="Helical" evidence="7">
    <location>
        <begin position="244"/>
        <end position="261"/>
    </location>
</feature>
<dbReference type="EMBL" id="FN653019">
    <property type="protein sequence ID" value="CBY22908.1"/>
    <property type="molecule type" value="Genomic_DNA"/>
</dbReference>
<keyword evidence="3 7" id="KW-0812">Transmembrane</keyword>
<feature type="compositionally biased region" description="Polar residues" evidence="6">
    <location>
        <begin position="193"/>
        <end position="202"/>
    </location>
</feature>
<evidence type="ECO:0000313" key="9">
    <source>
        <dbReference type="EMBL" id="CBY22908.1"/>
    </source>
</evidence>
<evidence type="ECO:0000256" key="1">
    <source>
        <dbReference type="ARBA" id="ARBA00004163"/>
    </source>
</evidence>
<dbReference type="GO" id="GO:0033149">
    <property type="term" value="F:FFAT motif binding"/>
    <property type="evidence" value="ECO:0007669"/>
    <property type="project" value="TreeGrafter"/>
</dbReference>
<comment type="subcellular location">
    <subcellularLocation>
        <location evidence="1">Endoplasmic reticulum membrane</location>
        <topology evidence="1">Single-pass type IV membrane protein</topology>
    </subcellularLocation>
</comment>
<evidence type="ECO:0000313" key="10">
    <source>
        <dbReference type="EMBL" id="CBY31925.1"/>
    </source>
</evidence>
<dbReference type="InterPro" id="IPR008962">
    <property type="entry name" value="PapD-like_sf"/>
</dbReference>
<dbReference type="GO" id="GO:0090158">
    <property type="term" value="P:endoplasmic reticulum membrane organization"/>
    <property type="evidence" value="ECO:0007669"/>
    <property type="project" value="TreeGrafter"/>
</dbReference>
<dbReference type="PANTHER" id="PTHR10809">
    <property type="entry name" value="VESICLE-ASSOCIATED MEMBRANE PROTEIN-ASSOCIATED PROTEIN"/>
    <property type="match status" value="1"/>
</dbReference>
<dbReference type="GO" id="GO:0005789">
    <property type="term" value="C:endoplasmic reticulum membrane"/>
    <property type="evidence" value="ECO:0007669"/>
    <property type="project" value="UniProtKB-SubCell"/>
</dbReference>
<dbReference type="PIRSF" id="PIRSF019693">
    <property type="entry name" value="VAMP-associated"/>
    <property type="match status" value="1"/>
</dbReference>
<feature type="compositionally biased region" description="Basic and acidic residues" evidence="6">
    <location>
        <begin position="149"/>
        <end position="175"/>
    </location>
</feature>
<evidence type="ECO:0000256" key="3">
    <source>
        <dbReference type="ARBA" id="ARBA00022692"/>
    </source>
</evidence>
<keyword evidence="4 7" id="KW-1133">Transmembrane helix</keyword>
<dbReference type="PANTHER" id="PTHR10809:SF6">
    <property type="entry name" value="AT11025P-RELATED"/>
    <property type="match status" value="1"/>
</dbReference>
<dbReference type="FunCoup" id="E4WYZ2">
    <property type="interactions" value="658"/>
</dbReference>
<keyword evidence="11" id="KW-1185">Reference proteome</keyword>
<dbReference type="AlphaFoldDB" id="E4WYZ2"/>
<evidence type="ECO:0000256" key="6">
    <source>
        <dbReference type="SAM" id="MobiDB-lite"/>
    </source>
</evidence>
<feature type="domain" description="MSP" evidence="8">
    <location>
        <begin position="8"/>
        <end position="126"/>
    </location>
</feature>
<evidence type="ECO:0000256" key="4">
    <source>
        <dbReference type="ARBA" id="ARBA00022989"/>
    </source>
</evidence>
<evidence type="ECO:0000313" key="11">
    <source>
        <dbReference type="Proteomes" id="UP000001307"/>
    </source>
</evidence>
<reference evidence="9" key="1">
    <citation type="journal article" date="2010" name="Science">
        <title>Plasticity of animal genome architecture unmasked by rapid evolution of a pelagic tunicate.</title>
        <authorList>
            <person name="Denoeud F."/>
            <person name="Henriet S."/>
            <person name="Mungpakdee S."/>
            <person name="Aury J.M."/>
            <person name="Da Silva C."/>
            <person name="Brinkmann H."/>
            <person name="Mikhaleva J."/>
            <person name="Olsen L.C."/>
            <person name="Jubin C."/>
            <person name="Canestro C."/>
            <person name="Bouquet J.M."/>
            <person name="Danks G."/>
            <person name="Poulain J."/>
            <person name="Campsteijn C."/>
            <person name="Adamski M."/>
            <person name="Cross I."/>
            <person name="Yadetie F."/>
            <person name="Muffato M."/>
            <person name="Louis A."/>
            <person name="Butcher S."/>
            <person name="Tsagkogeorga G."/>
            <person name="Konrad A."/>
            <person name="Singh S."/>
            <person name="Jensen M.F."/>
            <person name="Cong E.H."/>
            <person name="Eikeseth-Otteraa H."/>
            <person name="Noel B."/>
            <person name="Anthouard V."/>
            <person name="Porcel B.M."/>
            <person name="Kachouri-Lafond R."/>
            <person name="Nishino A."/>
            <person name="Ugolini M."/>
            <person name="Chourrout P."/>
            <person name="Nishida H."/>
            <person name="Aasland R."/>
            <person name="Huzurbazar S."/>
            <person name="Westhof E."/>
            <person name="Delsuc F."/>
            <person name="Lehrach H."/>
            <person name="Reinhardt R."/>
            <person name="Weissenbach J."/>
            <person name="Roy S.W."/>
            <person name="Artiguenave F."/>
            <person name="Postlethwait J.H."/>
            <person name="Manak J.R."/>
            <person name="Thompson E.M."/>
            <person name="Jaillon O."/>
            <person name="Du Pasquier L."/>
            <person name="Boudinot P."/>
            <person name="Liberles D.A."/>
            <person name="Volff J.N."/>
            <person name="Philippe H."/>
            <person name="Lenhard B."/>
            <person name="Roest Crollius H."/>
            <person name="Wincker P."/>
            <person name="Chourrout D."/>
        </authorList>
    </citation>
    <scope>NUCLEOTIDE SEQUENCE [LARGE SCALE GENOMIC DNA]</scope>
</reference>
<protein>
    <recommendedName>
        <fullName evidence="8">MSP domain-containing protein</fullName>
    </recommendedName>
</protein>